<gene>
    <name evidence="10 14" type="primary">miaA</name>
    <name evidence="14" type="ORF">GCM10011366_08940</name>
</gene>
<feature type="binding site" evidence="10">
    <location>
        <begin position="36"/>
        <end position="41"/>
    </location>
    <ligand>
        <name>substrate</name>
    </ligand>
</feature>
<dbReference type="Pfam" id="PF01715">
    <property type="entry name" value="IPPT"/>
    <property type="match status" value="1"/>
</dbReference>
<keyword evidence="6 10" id="KW-0547">Nucleotide-binding</keyword>
<dbReference type="AlphaFoldDB" id="A0A917F3Z2"/>
<feature type="site" description="Interaction with substrate tRNA" evidence="10">
    <location>
        <position position="146"/>
    </location>
</feature>
<keyword evidence="5 10" id="KW-0819">tRNA processing</keyword>
<evidence type="ECO:0000256" key="12">
    <source>
        <dbReference type="RuleBase" id="RU003784"/>
    </source>
</evidence>
<keyword evidence="4 10" id="KW-0808">Transferase</keyword>
<evidence type="ECO:0000313" key="14">
    <source>
        <dbReference type="EMBL" id="GGF43295.1"/>
    </source>
</evidence>
<evidence type="ECO:0000256" key="11">
    <source>
        <dbReference type="RuleBase" id="RU003783"/>
    </source>
</evidence>
<dbReference type="PANTHER" id="PTHR11088">
    <property type="entry name" value="TRNA DIMETHYLALLYLTRANSFERASE"/>
    <property type="match status" value="1"/>
</dbReference>
<dbReference type="FunFam" id="1.10.20.140:FF:000001">
    <property type="entry name" value="tRNA dimethylallyltransferase"/>
    <property type="match status" value="1"/>
</dbReference>
<reference evidence="14" key="2">
    <citation type="submission" date="2020-09" db="EMBL/GenBank/DDBJ databases">
        <authorList>
            <person name="Sun Q."/>
            <person name="Zhou Y."/>
        </authorList>
    </citation>
    <scope>NUCLEOTIDE SEQUENCE</scope>
    <source>
        <strain evidence="14">CGMCC 1.12160</strain>
    </source>
</reference>
<keyword evidence="7 10" id="KW-0067">ATP-binding</keyword>
<accession>A0A917F3Z2</accession>
<evidence type="ECO:0000256" key="4">
    <source>
        <dbReference type="ARBA" id="ARBA00022679"/>
    </source>
</evidence>
<dbReference type="EMBL" id="BMEM01000001">
    <property type="protein sequence ID" value="GGF43295.1"/>
    <property type="molecule type" value="Genomic_DNA"/>
</dbReference>
<dbReference type="SUPFAM" id="SSF52540">
    <property type="entry name" value="P-loop containing nucleoside triphosphate hydrolases"/>
    <property type="match status" value="2"/>
</dbReference>
<evidence type="ECO:0000256" key="2">
    <source>
        <dbReference type="ARBA" id="ARBA00003213"/>
    </source>
</evidence>
<dbReference type="PANTHER" id="PTHR11088:SF60">
    <property type="entry name" value="TRNA DIMETHYLALLYLTRANSFERASE"/>
    <property type="match status" value="1"/>
</dbReference>
<name>A0A917F3Z2_9MICO</name>
<evidence type="ECO:0000313" key="15">
    <source>
        <dbReference type="Proteomes" id="UP000605670"/>
    </source>
</evidence>
<comment type="subunit">
    <text evidence="10">Monomer.</text>
</comment>
<evidence type="ECO:0000256" key="7">
    <source>
        <dbReference type="ARBA" id="ARBA00022840"/>
    </source>
</evidence>
<feature type="binding site" evidence="10">
    <location>
        <begin position="34"/>
        <end position="41"/>
    </location>
    <ligand>
        <name>ATP</name>
        <dbReference type="ChEBI" id="CHEBI:30616"/>
    </ligand>
</feature>
<proteinExistence type="inferred from homology"/>
<evidence type="ECO:0000256" key="1">
    <source>
        <dbReference type="ARBA" id="ARBA00001946"/>
    </source>
</evidence>
<dbReference type="GO" id="GO:0005524">
    <property type="term" value="F:ATP binding"/>
    <property type="evidence" value="ECO:0007669"/>
    <property type="project" value="UniProtKB-UniRule"/>
</dbReference>
<feature type="site" description="Interaction with substrate tRNA" evidence="10">
    <location>
        <position position="125"/>
    </location>
</feature>
<dbReference type="Gene3D" id="1.10.20.140">
    <property type="match status" value="1"/>
</dbReference>
<evidence type="ECO:0000256" key="9">
    <source>
        <dbReference type="ARBA" id="ARBA00049563"/>
    </source>
</evidence>
<comment type="cofactor">
    <cofactor evidence="1 10">
        <name>Mg(2+)</name>
        <dbReference type="ChEBI" id="CHEBI:18420"/>
    </cofactor>
</comment>
<dbReference type="InterPro" id="IPR039657">
    <property type="entry name" value="Dimethylallyltransferase"/>
</dbReference>
<keyword evidence="15" id="KW-1185">Reference proteome</keyword>
<evidence type="ECO:0000256" key="6">
    <source>
        <dbReference type="ARBA" id="ARBA00022741"/>
    </source>
</evidence>
<dbReference type="GO" id="GO:0052381">
    <property type="term" value="F:tRNA dimethylallyltransferase activity"/>
    <property type="evidence" value="ECO:0007669"/>
    <property type="project" value="UniProtKB-UniRule"/>
</dbReference>
<dbReference type="Gene3D" id="3.40.50.300">
    <property type="entry name" value="P-loop containing nucleotide triphosphate hydrolases"/>
    <property type="match status" value="1"/>
</dbReference>
<dbReference type="GO" id="GO:0006400">
    <property type="term" value="P:tRNA modification"/>
    <property type="evidence" value="ECO:0007669"/>
    <property type="project" value="TreeGrafter"/>
</dbReference>
<evidence type="ECO:0000256" key="13">
    <source>
        <dbReference type="RuleBase" id="RU003785"/>
    </source>
</evidence>
<organism evidence="14 15">
    <name type="scientific">Ornithinimicrobium tianjinense</name>
    <dbReference type="NCBI Taxonomy" id="1195761"/>
    <lineage>
        <taxon>Bacteria</taxon>
        <taxon>Bacillati</taxon>
        <taxon>Actinomycetota</taxon>
        <taxon>Actinomycetes</taxon>
        <taxon>Micrococcales</taxon>
        <taxon>Ornithinimicrobiaceae</taxon>
        <taxon>Ornithinimicrobium</taxon>
    </lineage>
</organism>
<comment type="caution">
    <text evidence="10">Lacks conserved residue(s) required for the propagation of feature annotation.</text>
</comment>
<evidence type="ECO:0000256" key="10">
    <source>
        <dbReference type="HAMAP-Rule" id="MF_00185"/>
    </source>
</evidence>
<dbReference type="EC" id="2.5.1.75" evidence="10"/>
<evidence type="ECO:0000256" key="5">
    <source>
        <dbReference type="ARBA" id="ARBA00022694"/>
    </source>
</evidence>
<sequence length="328" mass="35482">MIRCVGRLAHGCHTAPVPDLLTTGSDLPVVAVVGATATGKSDLGVALAQQLGGEVVNADASQLYRGMDIGTAKLSRGERHGIPHHQLDVLDVREEASVAAYQESARADLRAIRARGAVPMVVGGSGLYVRALLDRLEIPPTDPGVRARWEEELGRVGAEELHARLAAADPTAAAAIERRNGRRVVRALEVIELTGRPFSATMPTREFVAPTVVLGLRADRDVLDRRIADRAARMWRAGLVEEVRGLVEQGLREGRTASRAVGYAQALRQLDGKLSEDEAVEDTVVATRRLARRQERWFGPDARITWLEHDAPDLVEQAVAALTRRPGA</sequence>
<protein>
    <recommendedName>
        <fullName evidence="10">tRNA dimethylallyltransferase</fullName>
        <ecNumber evidence="10">2.5.1.75</ecNumber>
    </recommendedName>
    <alternativeName>
        <fullName evidence="10">Dimethylallyl diphosphate:tRNA dimethylallyltransferase</fullName>
        <shortName evidence="10">DMAPP:tRNA dimethylallyltransferase</shortName>
        <shortName evidence="10">DMATase</shortName>
    </alternativeName>
    <alternativeName>
        <fullName evidence="10">Isopentenyl-diphosphate:tRNA isopentenyltransferase</fullName>
        <shortName evidence="10">IPP transferase</shortName>
        <shortName evidence="10">IPPT</shortName>
        <shortName evidence="10">IPTase</shortName>
    </alternativeName>
</protein>
<dbReference type="Proteomes" id="UP000605670">
    <property type="component" value="Unassembled WGS sequence"/>
</dbReference>
<dbReference type="InterPro" id="IPR018022">
    <property type="entry name" value="IPT"/>
</dbReference>
<dbReference type="InterPro" id="IPR027417">
    <property type="entry name" value="P-loop_NTPase"/>
</dbReference>
<comment type="catalytic activity">
    <reaction evidence="9 10 11">
        <text>adenosine(37) in tRNA + dimethylallyl diphosphate = N(6)-dimethylallyladenosine(37) in tRNA + diphosphate</text>
        <dbReference type="Rhea" id="RHEA:26482"/>
        <dbReference type="Rhea" id="RHEA-COMP:10162"/>
        <dbReference type="Rhea" id="RHEA-COMP:10375"/>
        <dbReference type="ChEBI" id="CHEBI:33019"/>
        <dbReference type="ChEBI" id="CHEBI:57623"/>
        <dbReference type="ChEBI" id="CHEBI:74411"/>
        <dbReference type="ChEBI" id="CHEBI:74415"/>
        <dbReference type="EC" id="2.5.1.75"/>
    </reaction>
</comment>
<dbReference type="HAMAP" id="MF_00185">
    <property type="entry name" value="IPP_trans"/>
    <property type="match status" value="1"/>
</dbReference>
<keyword evidence="8 10" id="KW-0460">Magnesium</keyword>
<comment type="caution">
    <text evidence="14">The sequence shown here is derived from an EMBL/GenBank/DDBJ whole genome shotgun (WGS) entry which is preliminary data.</text>
</comment>
<evidence type="ECO:0000256" key="3">
    <source>
        <dbReference type="ARBA" id="ARBA00005842"/>
    </source>
</evidence>
<evidence type="ECO:0000256" key="8">
    <source>
        <dbReference type="ARBA" id="ARBA00022842"/>
    </source>
</evidence>
<comment type="function">
    <text evidence="2 10 12">Catalyzes the transfer of a dimethylallyl group onto the adenine at position 37 in tRNAs that read codons beginning with uridine, leading to the formation of N6-(dimethylallyl)adenosine (i(6)A).</text>
</comment>
<reference evidence="14" key="1">
    <citation type="journal article" date="2014" name="Int. J. Syst. Evol. Microbiol.">
        <title>Complete genome sequence of Corynebacterium casei LMG S-19264T (=DSM 44701T), isolated from a smear-ripened cheese.</title>
        <authorList>
            <consortium name="US DOE Joint Genome Institute (JGI-PGF)"/>
            <person name="Walter F."/>
            <person name="Albersmeier A."/>
            <person name="Kalinowski J."/>
            <person name="Ruckert C."/>
        </authorList>
    </citation>
    <scope>NUCLEOTIDE SEQUENCE</scope>
    <source>
        <strain evidence="14">CGMCC 1.12160</strain>
    </source>
</reference>
<comment type="similarity">
    <text evidence="3 10 13">Belongs to the IPP transferase family.</text>
</comment>
<dbReference type="NCBIfam" id="TIGR00174">
    <property type="entry name" value="miaA"/>
    <property type="match status" value="1"/>
</dbReference>